<gene>
    <name evidence="1" type="ORF">SDC9_167680</name>
</gene>
<accession>A0A645G2Y3</accession>
<organism evidence="1">
    <name type="scientific">bioreactor metagenome</name>
    <dbReference type="NCBI Taxonomy" id="1076179"/>
    <lineage>
        <taxon>unclassified sequences</taxon>
        <taxon>metagenomes</taxon>
        <taxon>ecological metagenomes</taxon>
    </lineage>
</organism>
<name>A0A645G2Y3_9ZZZZ</name>
<protein>
    <submittedName>
        <fullName evidence="1">Uncharacterized protein</fullName>
    </submittedName>
</protein>
<reference evidence="1" key="1">
    <citation type="submission" date="2019-08" db="EMBL/GenBank/DDBJ databases">
        <authorList>
            <person name="Kucharzyk K."/>
            <person name="Murdoch R.W."/>
            <person name="Higgins S."/>
            <person name="Loffler F."/>
        </authorList>
    </citation>
    <scope>NUCLEOTIDE SEQUENCE</scope>
</reference>
<dbReference type="EMBL" id="VSSQ01068014">
    <property type="protein sequence ID" value="MPN20302.1"/>
    <property type="molecule type" value="Genomic_DNA"/>
</dbReference>
<proteinExistence type="predicted"/>
<evidence type="ECO:0000313" key="1">
    <source>
        <dbReference type="EMBL" id="MPN20302.1"/>
    </source>
</evidence>
<comment type="caution">
    <text evidence="1">The sequence shown here is derived from an EMBL/GenBank/DDBJ whole genome shotgun (WGS) entry which is preliminary data.</text>
</comment>
<sequence>MYREKCFDSRDIKEHGLGDGARLEKELSRFGEKGVDWLLDEITFNSYSDFGAVFREKRPTDDAQISTKAILLSSGGLKARAKPMETDSIILKAMGDKPPRPPTRLFFLKELTNSVQKALD</sequence>
<dbReference type="AlphaFoldDB" id="A0A645G2Y3"/>